<dbReference type="EMBL" id="KN837118">
    <property type="protein sequence ID" value="KIJ44184.1"/>
    <property type="molecule type" value="Genomic_DNA"/>
</dbReference>
<accession>A0A0C9VB28</accession>
<evidence type="ECO:0000313" key="3">
    <source>
        <dbReference type="Proteomes" id="UP000054279"/>
    </source>
</evidence>
<dbReference type="InterPro" id="IPR013248">
    <property type="entry name" value="Psh3/Shr3"/>
</dbReference>
<dbReference type="GO" id="GO:0005789">
    <property type="term" value="C:endoplasmic reticulum membrane"/>
    <property type="evidence" value="ECO:0007669"/>
    <property type="project" value="TreeGrafter"/>
</dbReference>
<evidence type="ECO:0000313" key="2">
    <source>
        <dbReference type="EMBL" id="KIJ44184.1"/>
    </source>
</evidence>
<dbReference type="PANTHER" id="PTHR28228">
    <property type="entry name" value="SECRETORY COMPONENT PROTEIN SHR3"/>
    <property type="match status" value="1"/>
</dbReference>
<dbReference type="PANTHER" id="PTHR28228:SF1">
    <property type="entry name" value="SECRETORY COMPONENT PROTEIN SHR3"/>
    <property type="match status" value="1"/>
</dbReference>
<gene>
    <name evidence="2" type="ORF">M422DRAFT_252200</name>
</gene>
<dbReference type="HOGENOM" id="CLU_080510_2_1_1"/>
<dbReference type="GO" id="GO:0006888">
    <property type="term" value="P:endoplasmic reticulum to Golgi vesicle-mediated transport"/>
    <property type="evidence" value="ECO:0007669"/>
    <property type="project" value="TreeGrafter"/>
</dbReference>
<dbReference type="Pfam" id="PF08229">
    <property type="entry name" value="SHR3_chaperone"/>
    <property type="match status" value="1"/>
</dbReference>
<dbReference type="OrthoDB" id="5229808at2759"/>
<keyword evidence="1" id="KW-0472">Membrane</keyword>
<dbReference type="Proteomes" id="UP000054279">
    <property type="component" value="Unassembled WGS sequence"/>
</dbReference>
<protein>
    <submittedName>
        <fullName evidence="2">Uncharacterized protein</fullName>
    </submittedName>
</protein>
<evidence type="ECO:0000256" key="1">
    <source>
        <dbReference type="SAM" id="Phobius"/>
    </source>
</evidence>
<sequence>MSRASVIVCTTSFIIGTLATHWIADGVTLWKSPPTDAHLYESAAYYAILAQAPQWMAVTVGGVALTGVATTLWSLLDGRAGNLMFDGASVCTHA</sequence>
<reference evidence="2 3" key="1">
    <citation type="submission" date="2014-06" db="EMBL/GenBank/DDBJ databases">
        <title>Evolutionary Origins and Diversification of the Mycorrhizal Mutualists.</title>
        <authorList>
            <consortium name="DOE Joint Genome Institute"/>
            <consortium name="Mycorrhizal Genomics Consortium"/>
            <person name="Kohler A."/>
            <person name="Kuo A."/>
            <person name="Nagy L.G."/>
            <person name="Floudas D."/>
            <person name="Copeland A."/>
            <person name="Barry K.W."/>
            <person name="Cichocki N."/>
            <person name="Veneault-Fourrey C."/>
            <person name="LaButti K."/>
            <person name="Lindquist E.A."/>
            <person name="Lipzen A."/>
            <person name="Lundell T."/>
            <person name="Morin E."/>
            <person name="Murat C."/>
            <person name="Riley R."/>
            <person name="Ohm R."/>
            <person name="Sun H."/>
            <person name="Tunlid A."/>
            <person name="Henrissat B."/>
            <person name="Grigoriev I.V."/>
            <person name="Hibbett D.S."/>
            <person name="Martin F."/>
        </authorList>
    </citation>
    <scope>NUCLEOTIDE SEQUENCE [LARGE SCALE GENOMIC DNA]</scope>
    <source>
        <strain evidence="2 3">SS14</strain>
    </source>
</reference>
<feature type="transmembrane region" description="Helical" evidence="1">
    <location>
        <begin position="55"/>
        <end position="76"/>
    </location>
</feature>
<keyword evidence="3" id="KW-1185">Reference proteome</keyword>
<proteinExistence type="predicted"/>
<keyword evidence="1" id="KW-0812">Transmembrane</keyword>
<keyword evidence="1" id="KW-1133">Transmembrane helix</keyword>
<dbReference type="GO" id="GO:0051082">
    <property type="term" value="F:unfolded protein binding"/>
    <property type="evidence" value="ECO:0007669"/>
    <property type="project" value="TreeGrafter"/>
</dbReference>
<organism evidence="2 3">
    <name type="scientific">Sphaerobolus stellatus (strain SS14)</name>
    <dbReference type="NCBI Taxonomy" id="990650"/>
    <lineage>
        <taxon>Eukaryota</taxon>
        <taxon>Fungi</taxon>
        <taxon>Dikarya</taxon>
        <taxon>Basidiomycota</taxon>
        <taxon>Agaricomycotina</taxon>
        <taxon>Agaricomycetes</taxon>
        <taxon>Phallomycetidae</taxon>
        <taxon>Geastrales</taxon>
        <taxon>Sphaerobolaceae</taxon>
        <taxon>Sphaerobolus</taxon>
    </lineage>
</organism>
<dbReference type="AlphaFoldDB" id="A0A0C9VB28"/>
<name>A0A0C9VB28_SPHS4</name>